<sequence length="188" mass="21378">MSHSENQDVLPANHWQGQLDLDTADGAAGNEDTCWHWYWLYDDLTAWSSVMHAIDSKLYETKPKRLGLRFLEDWTELDRDRVSVARQESCLASKLLCQQICIEAFQRGLFHSRRALCGTTTLSDLPAPTVFDVHIPQPYFAERQGTLLCSPAPERHGRHRWPRGPALTESALIQQPKSTCSWSETAAI</sequence>
<comment type="caution">
    <text evidence="1">The sequence shown here is derived from an EMBL/GenBank/DDBJ whole genome shotgun (WGS) entry which is preliminary data.</text>
</comment>
<keyword evidence="2" id="KW-1185">Reference proteome</keyword>
<name>A0ACB7TP29_HYAAI</name>
<dbReference type="EMBL" id="CM023481">
    <property type="protein sequence ID" value="KAH6948931.1"/>
    <property type="molecule type" value="Genomic_DNA"/>
</dbReference>
<reference evidence="1" key="1">
    <citation type="submission" date="2020-05" db="EMBL/GenBank/DDBJ databases">
        <title>Large-scale comparative analyses of tick genomes elucidate their genetic diversity and vector capacities.</title>
        <authorList>
            <person name="Jia N."/>
            <person name="Wang J."/>
            <person name="Shi W."/>
            <person name="Du L."/>
            <person name="Sun Y."/>
            <person name="Zhan W."/>
            <person name="Jiang J."/>
            <person name="Wang Q."/>
            <person name="Zhang B."/>
            <person name="Ji P."/>
            <person name="Sakyi L.B."/>
            <person name="Cui X."/>
            <person name="Yuan T."/>
            <person name="Jiang B."/>
            <person name="Yang W."/>
            <person name="Lam T.T.-Y."/>
            <person name="Chang Q."/>
            <person name="Ding S."/>
            <person name="Wang X."/>
            <person name="Zhu J."/>
            <person name="Ruan X."/>
            <person name="Zhao L."/>
            <person name="Wei J."/>
            <person name="Que T."/>
            <person name="Du C."/>
            <person name="Cheng J."/>
            <person name="Dai P."/>
            <person name="Han X."/>
            <person name="Huang E."/>
            <person name="Gao Y."/>
            <person name="Liu J."/>
            <person name="Shao H."/>
            <person name="Ye R."/>
            <person name="Li L."/>
            <person name="Wei W."/>
            <person name="Wang X."/>
            <person name="Wang C."/>
            <person name="Yang T."/>
            <person name="Huo Q."/>
            <person name="Li W."/>
            <person name="Guo W."/>
            <person name="Chen H."/>
            <person name="Zhou L."/>
            <person name="Ni X."/>
            <person name="Tian J."/>
            <person name="Zhou Y."/>
            <person name="Sheng Y."/>
            <person name="Liu T."/>
            <person name="Pan Y."/>
            <person name="Xia L."/>
            <person name="Li J."/>
            <person name="Zhao F."/>
            <person name="Cao W."/>
        </authorList>
    </citation>
    <scope>NUCLEOTIDE SEQUENCE</scope>
    <source>
        <strain evidence="1">Hyas-2018</strain>
    </source>
</reference>
<evidence type="ECO:0000313" key="2">
    <source>
        <dbReference type="Proteomes" id="UP000821845"/>
    </source>
</evidence>
<proteinExistence type="predicted"/>
<accession>A0ACB7TP29</accession>
<organism evidence="1 2">
    <name type="scientific">Hyalomma asiaticum</name>
    <name type="common">Tick</name>
    <dbReference type="NCBI Taxonomy" id="266040"/>
    <lineage>
        <taxon>Eukaryota</taxon>
        <taxon>Metazoa</taxon>
        <taxon>Ecdysozoa</taxon>
        <taxon>Arthropoda</taxon>
        <taxon>Chelicerata</taxon>
        <taxon>Arachnida</taxon>
        <taxon>Acari</taxon>
        <taxon>Parasitiformes</taxon>
        <taxon>Ixodida</taxon>
        <taxon>Ixodoidea</taxon>
        <taxon>Ixodidae</taxon>
        <taxon>Hyalomminae</taxon>
        <taxon>Hyalomma</taxon>
    </lineage>
</organism>
<protein>
    <submittedName>
        <fullName evidence="1">Uncharacterized protein</fullName>
    </submittedName>
</protein>
<gene>
    <name evidence="1" type="ORF">HPB50_027153</name>
</gene>
<dbReference type="Proteomes" id="UP000821845">
    <property type="component" value="Chromosome 1"/>
</dbReference>
<evidence type="ECO:0000313" key="1">
    <source>
        <dbReference type="EMBL" id="KAH6948931.1"/>
    </source>
</evidence>